<name>A0A8W8LIF5_MAGGI</name>
<keyword evidence="2" id="KW-0325">Glycoprotein</keyword>
<dbReference type="InterPro" id="IPR026664">
    <property type="entry name" value="Stereocilin-rel"/>
</dbReference>
<dbReference type="GO" id="GO:0007160">
    <property type="term" value="P:cell-matrix adhesion"/>
    <property type="evidence" value="ECO:0007669"/>
    <property type="project" value="TreeGrafter"/>
</dbReference>
<dbReference type="GO" id="GO:0009986">
    <property type="term" value="C:cell surface"/>
    <property type="evidence" value="ECO:0007669"/>
    <property type="project" value="TreeGrafter"/>
</dbReference>
<protein>
    <submittedName>
        <fullName evidence="5">Uncharacterized protein</fullName>
    </submittedName>
</protein>
<dbReference type="Proteomes" id="UP000005408">
    <property type="component" value="Unassembled WGS sequence"/>
</dbReference>
<organism evidence="5 6">
    <name type="scientific">Magallana gigas</name>
    <name type="common">Pacific oyster</name>
    <name type="synonym">Crassostrea gigas</name>
    <dbReference type="NCBI Taxonomy" id="29159"/>
    <lineage>
        <taxon>Eukaryota</taxon>
        <taxon>Metazoa</taxon>
        <taxon>Spiralia</taxon>
        <taxon>Lophotrochozoa</taxon>
        <taxon>Mollusca</taxon>
        <taxon>Bivalvia</taxon>
        <taxon>Autobranchia</taxon>
        <taxon>Pteriomorphia</taxon>
        <taxon>Ostreida</taxon>
        <taxon>Ostreoidea</taxon>
        <taxon>Ostreidae</taxon>
        <taxon>Magallana</taxon>
    </lineage>
</organism>
<feature type="chain" id="PRO_5036473137" evidence="4">
    <location>
        <begin position="23"/>
        <end position="1947"/>
    </location>
</feature>
<dbReference type="EnsemblMetazoa" id="G28104.1">
    <property type="protein sequence ID" value="G28104.1:cds"/>
    <property type="gene ID" value="G28104"/>
</dbReference>
<feature type="compositionally biased region" description="Low complexity" evidence="3">
    <location>
        <begin position="751"/>
        <end position="764"/>
    </location>
</feature>
<reference evidence="5" key="1">
    <citation type="submission" date="2022-08" db="UniProtKB">
        <authorList>
            <consortium name="EnsemblMetazoa"/>
        </authorList>
    </citation>
    <scope>IDENTIFICATION</scope>
    <source>
        <strain evidence="5">05x7-T-G4-1.051#20</strain>
    </source>
</reference>
<sequence>MTTQRYLIVAATLFAGLNVLTAQLPPKPAGSCMFDNMTAGLPCAKECPCYKDRAPGDCLSFDEFGASLICSNIESNATLEAAMNETNDAKVFEPSSVIGTCSRYAKYLDTWARLTDAMKQKIIAFFSDPTDTSITYQDVDKMPIQAFAAINKTLWRGILMNAPDRLKLSIQMKILMSNDCEVHSMLKGLNFTDLYKISESKGEVDSSIFQEVFCKAILRNCSKVTPDMWLFLNISAPNCLIYVTPECFQIKDFGNHSSYDYWNYDKQGNSSGLPCPRECPCYRGELAAGDQLAYDSYGIPLQCPKIDMNTTLSTARNETSMAMVFEASSVMGTCSRLAKYLDTWARLTDAMKQKIIAFFSDPTDTSITYQDVDKMPIQAYAAINKTLWRGILMNAPDRLKLSIQMKIMMSNDCEVHSMLKGLNFTDLYKISESKGEVDSSIFQEDFCKAILRNCSKVTLDMWLFLNISAPNCLTYITPECFGIKDYDFWNYGNSSGLPCPRECPCYREELAAGDQLAYDSYGIPLPCPKIDTNITLLTARSETSMAMVFEVSSVMGTCSRLAKYLEAWARLTDVMKQKIIAFFSDPTDTSITYQDVDKMPIQAYAAINKTLWRGILMNAPDRLKLSIQMKIMMSNDCEVHSMLKGLNFTDLYKISESKGEVDSTIFQEGFCKAILRNCSKLTPDMWKFLNASAYSCLPYVPQDCAQPQDMFSSLRNSTDFSRPPMSTDGMSRSSPLPMFSGSPTFPPSPSPTGLMMTSSPMPSGSLPPPREIVGSNTGEIPPADYSVVMYSGCDAGAEGLRCPSNCSDCYQGKLATDCYSYDKYGNFLGCRTFAGNATLMRALNDTTVAKVFNATAEIGTCSRLKKYLRKWISLDSATRDKSIQFLKDPKSVSDEDVVDKIPVEVFAVANRTLLDNVTQQASIKQKLYLATTSYLSRSCEIQDHLKSFDLEQSYKDALQAGNVDASYFNTSLCKAYMAGKCDISMSKWRFALDNAQECVLDKAVCLKDVKDATLDSLFTVTSIKQLCNRTDVEATAQDLFRRRMNSYLGNKTTFACDADFLQVMKVCSLDPKFVIKFCDQSKIPMFSPSEEHADEWNILKAEALQSANTDFSSLDKATLVSYLPISKSLMKTLDKSTLDKVKEAVCTDDVLAGVTFSEDDIRDVLDVLLTKGVLNKTTDKACLVKYAPMEVADLMDATDLRNNYDNGNLNVTKLTQTQSKEIWEMVKTELTSDTKIKENAELIIRHGPSTLDSLGIPLTKDTAKTILNAVKNTDNINPAVKTSAMMASYDDSDPAESLKMIMSASSEEMLSFFPIKKIMSIAPASLTALCGSALTADIPKKLGKALMNKCQDAGTQLDLSTVTNLLPIIGSAPKERFDAIDTNSADCASILSKIAESTSITAEKYEYVCQKLHTCVASSNLDLSDASTLSANALACFNKTMLKTLGGSCSDITTKICSADFSIMDGKSRKTDIKEYALECLSVSSTLTESSIDSLGNCVELLGSTEISKMDKSATKAVIKALSGSGDRFTCWTMAEKFMARYSAVKGSDIISVTDIMGTFNDWTVGLQTADFSSLSGLCDTISAIGKSFKKRGALKRKLKKAGLLTECSEDYDAIRTEIKGYISAALQACSASRRRKRTTASITCAQLTSMGTSMLSSLTTSQLSGIQDTDFTQCASLLGSPTDYSTEQKQALATVAKRATVYGAPSTWSSATIQSLGSINQGLTSTEHDTMTFTYDDIAQLGAFSEWEDTQKTTIFSKWTKSSSISTITSSELRSLGHMTCAMTTSQIQQITTSVYEDSADKVGEVTSCSATQMVEFVNHAKTAYGSTVSNWTTVQITNVGVHIGGLSKTEIATLTDTQIDEILASHITLIPSSVFSGFTATQLRNLSPAQAQASTTTQRSTLSASQISALEAAAGVSYTSSSGVERSVQVSWLVLALTVVLKLSL</sequence>
<evidence type="ECO:0000256" key="4">
    <source>
        <dbReference type="SAM" id="SignalP"/>
    </source>
</evidence>
<proteinExistence type="predicted"/>
<dbReference type="PANTHER" id="PTHR23412:SF17">
    <property type="entry name" value="OTOANCORIN"/>
    <property type="match status" value="1"/>
</dbReference>
<feature type="region of interest" description="Disordered" evidence="3">
    <location>
        <begin position="719"/>
        <end position="767"/>
    </location>
</feature>
<evidence type="ECO:0000256" key="1">
    <source>
        <dbReference type="ARBA" id="ARBA00022729"/>
    </source>
</evidence>
<dbReference type="PANTHER" id="PTHR23412">
    <property type="entry name" value="STEREOCILIN RELATED"/>
    <property type="match status" value="1"/>
</dbReference>
<accession>A0A8W8LIF5</accession>
<evidence type="ECO:0000256" key="3">
    <source>
        <dbReference type="SAM" id="MobiDB-lite"/>
    </source>
</evidence>
<evidence type="ECO:0000313" key="5">
    <source>
        <dbReference type="EnsemblMetazoa" id="G28104.1:cds"/>
    </source>
</evidence>
<keyword evidence="6" id="KW-1185">Reference proteome</keyword>
<keyword evidence="1 4" id="KW-0732">Signal</keyword>
<feature type="signal peptide" evidence="4">
    <location>
        <begin position="1"/>
        <end position="22"/>
    </location>
</feature>
<evidence type="ECO:0000256" key="2">
    <source>
        <dbReference type="ARBA" id="ARBA00023180"/>
    </source>
</evidence>
<evidence type="ECO:0000313" key="6">
    <source>
        <dbReference type="Proteomes" id="UP000005408"/>
    </source>
</evidence>